<dbReference type="Pfam" id="PF00582">
    <property type="entry name" value="Usp"/>
    <property type="match status" value="1"/>
</dbReference>
<dbReference type="EMBL" id="CP022515">
    <property type="protein sequence ID" value="ASO06511.1"/>
    <property type="molecule type" value="Genomic_DNA"/>
</dbReference>
<dbReference type="Gene3D" id="3.40.50.12370">
    <property type="match status" value="1"/>
</dbReference>
<dbReference type="KEGG" id="aalg:AREALGSMS7_03080"/>
<dbReference type="RefSeq" id="WP_093978988.1">
    <property type="nucleotide sequence ID" value="NZ_CP022515.1"/>
</dbReference>
<dbReference type="CDD" id="cd00293">
    <property type="entry name" value="USP-like"/>
    <property type="match status" value="1"/>
</dbReference>
<gene>
    <name evidence="2" type="ORF">AREALGSMS7_03080</name>
</gene>
<dbReference type="Proteomes" id="UP000204551">
    <property type="component" value="Chromosome"/>
</dbReference>
<organism evidence="2 3">
    <name type="scientific">Arenibacter algicola</name>
    <dbReference type="NCBI Taxonomy" id="616991"/>
    <lineage>
        <taxon>Bacteria</taxon>
        <taxon>Pseudomonadati</taxon>
        <taxon>Bacteroidota</taxon>
        <taxon>Flavobacteriia</taxon>
        <taxon>Flavobacteriales</taxon>
        <taxon>Flavobacteriaceae</taxon>
        <taxon>Arenibacter</taxon>
    </lineage>
</organism>
<proteinExistence type="predicted"/>
<evidence type="ECO:0000313" key="2">
    <source>
        <dbReference type="EMBL" id="ASO06511.1"/>
    </source>
</evidence>
<name>A0A221V056_9FLAO</name>
<feature type="domain" description="UspA" evidence="1">
    <location>
        <begin position="3"/>
        <end position="147"/>
    </location>
</feature>
<protein>
    <submittedName>
        <fullName evidence="2">Universal stress protein family protein</fullName>
    </submittedName>
</protein>
<sequence length="279" mass="31750">MEKKLLLPTDFSKHSWNAIQYAIKLYEQRPCDFYILNTYRKESQGHDSLALDPEDSFNKLSESRSKEGLGDILKRIFEIDKSVDHRFYVISRSGTLLDAVRDIVKKQEIDMIFMGAKGMHNEQKNKYGKNTLAIIQNIRSCPVMVVPNNLILGLPEKIVLATNFNADFDFLEMEHLAEIASLTKAKIKVLSLAKNIVMDQQQKENKLRLSKHFDGVDYSFHTLGNVKLEEALDSLEMGSGNMISYIDKKPSFWEILGFGKPTLGKMGYLKDTAVLALHG</sequence>
<evidence type="ECO:0000259" key="1">
    <source>
        <dbReference type="Pfam" id="PF00582"/>
    </source>
</evidence>
<reference evidence="2 3" key="1">
    <citation type="submission" date="2017-07" db="EMBL/GenBank/DDBJ databases">
        <title>Genome Sequence of Arenibacter algicola Strain SMS7 Isolated from a culture of the Diatom Skeletonema marinoi.</title>
        <authorList>
            <person name="Topel M."/>
            <person name="Pinder M.I.M."/>
            <person name="Johansson O.N."/>
            <person name="Kourtchenko O."/>
            <person name="Godhe A."/>
            <person name="Clarke A.K."/>
        </authorList>
    </citation>
    <scope>NUCLEOTIDE SEQUENCE [LARGE SCALE GENOMIC DNA]</scope>
    <source>
        <strain evidence="2 3">SMS7</strain>
    </source>
</reference>
<dbReference type="SUPFAM" id="SSF52402">
    <property type="entry name" value="Adenine nucleotide alpha hydrolases-like"/>
    <property type="match status" value="1"/>
</dbReference>
<dbReference type="AlphaFoldDB" id="A0A221V056"/>
<accession>A0A221V056</accession>
<evidence type="ECO:0000313" key="3">
    <source>
        <dbReference type="Proteomes" id="UP000204551"/>
    </source>
</evidence>
<dbReference type="InterPro" id="IPR006016">
    <property type="entry name" value="UspA"/>
</dbReference>